<dbReference type="SUPFAM" id="SSF82185">
    <property type="entry name" value="Histone H3 K4-specific methyltransferase SET7/9 N-terminal domain"/>
    <property type="match status" value="1"/>
</dbReference>
<dbReference type="Gene3D" id="3.90.930.1">
    <property type="match status" value="1"/>
</dbReference>
<dbReference type="AlphaFoldDB" id="A0A5N5WAZ0"/>
<evidence type="ECO:0008006" key="3">
    <source>
        <dbReference type="Google" id="ProtNLM"/>
    </source>
</evidence>
<evidence type="ECO:0000313" key="2">
    <source>
        <dbReference type="Proteomes" id="UP000327000"/>
    </source>
</evidence>
<protein>
    <recommendedName>
        <fullName evidence="3">Toxin-antitoxin system YwqK family antitoxin</fullName>
    </recommendedName>
</protein>
<proteinExistence type="predicted"/>
<keyword evidence="2" id="KW-1185">Reference proteome</keyword>
<dbReference type="RefSeq" id="WP_152263377.1">
    <property type="nucleotide sequence ID" value="NZ_VOKX01000018.1"/>
</dbReference>
<accession>A0A5N5WAZ0</accession>
<dbReference type="EMBL" id="VOKX01000018">
    <property type="protein sequence ID" value="KAB7846862.1"/>
    <property type="molecule type" value="Genomic_DNA"/>
</dbReference>
<dbReference type="OrthoDB" id="4563261at2"/>
<name>A0A5N5WAZ0_STRMB</name>
<reference evidence="1 2" key="1">
    <citation type="journal article" date="2019" name="Microb. Cell Fact.">
        <title>Exploring novel herbicidin analogues by transcriptional regulator overexpression and MS/MS molecular networking.</title>
        <authorList>
            <person name="Shi Y."/>
            <person name="Gu R."/>
            <person name="Li Y."/>
            <person name="Wang X."/>
            <person name="Ren W."/>
            <person name="Li X."/>
            <person name="Wang L."/>
            <person name="Xie Y."/>
            <person name="Hong B."/>
        </authorList>
    </citation>
    <scope>NUCLEOTIDE SEQUENCE [LARGE SCALE GENOMIC DNA]</scope>
    <source>
        <strain evidence="1 2">US-43</strain>
    </source>
</reference>
<sequence length="126" mass="14135">MTPVAEQAMRIGADQVQLDEYGRTCYQDALFTGEVEGHADSGQLVTLFSYADGVEHGPQQAWWPDGTKRTEGVTRMGAAVGEWRHWHANGRLSELVVLDEHGRLMRRQRWNAAGELTMDKAVRRPG</sequence>
<dbReference type="Proteomes" id="UP000327000">
    <property type="component" value="Unassembled WGS sequence"/>
</dbReference>
<evidence type="ECO:0000313" key="1">
    <source>
        <dbReference type="EMBL" id="KAB7846862.1"/>
    </source>
</evidence>
<organism evidence="1 2">
    <name type="scientific">Streptomyces mobaraensis</name>
    <name type="common">Streptoverticillium mobaraense</name>
    <dbReference type="NCBI Taxonomy" id="35621"/>
    <lineage>
        <taxon>Bacteria</taxon>
        <taxon>Bacillati</taxon>
        <taxon>Actinomycetota</taxon>
        <taxon>Actinomycetes</taxon>
        <taxon>Kitasatosporales</taxon>
        <taxon>Streptomycetaceae</taxon>
        <taxon>Streptomyces</taxon>
    </lineage>
</organism>
<comment type="caution">
    <text evidence="1">The sequence shown here is derived from an EMBL/GenBank/DDBJ whole genome shotgun (WGS) entry which is preliminary data.</text>
</comment>
<gene>
    <name evidence="1" type="ORF">FRZ00_11640</name>
</gene>